<accession>A0A3S5AIR4</accession>
<organism evidence="3 4">
    <name type="scientific">Protopolystoma xenopodis</name>
    <dbReference type="NCBI Taxonomy" id="117903"/>
    <lineage>
        <taxon>Eukaryota</taxon>
        <taxon>Metazoa</taxon>
        <taxon>Spiralia</taxon>
        <taxon>Lophotrochozoa</taxon>
        <taxon>Platyhelminthes</taxon>
        <taxon>Monogenea</taxon>
        <taxon>Polyopisthocotylea</taxon>
        <taxon>Polystomatidea</taxon>
        <taxon>Polystomatidae</taxon>
        <taxon>Protopolystoma</taxon>
    </lineage>
</organism>
<evidence type="ECO:0000256" key="2">
    <source>
        <dbReference type="SAM" id="Phobius"/>
    </source>
</evidence>
<comment type="caution">
    <text evidence="3">The sequence shown here is derived from an EMBL/GenBank/DDBJ whole genome shotgun (WGS) entry which is preliminary data.</text>
</comment>
<feature type="transmembrane region" description="Helical" evidence="2">
    <location>
        <begin position="191"/>
        <end position="209"/>
    </location>
</feature>
<proteinExistence type="predicted"/>
<name>A0A3S5AIR4_9PLAT</name>
<dbReference type="EMBL" id="CAAALY010033462">
    <property type="protein sequence ID" value="VEL17621.1"/>
    <property type="molecule type" value="Genomic_DNA"/>
</dbReference>
<keyword evidence="2" id="KW-1133">Transmembrane helix</keyword>
<feature type="transmembrane region" description="Helical" evidence="2">
    <location>
        <begin position="32"/>
        <end position="52"/>
    </location>
</feature>
<dbReference type="AlphaFoldDB" id="A0A3S5AIR4"/>
<keyword evidence="4" id="KW-1185">Reference proteome</keyword>
<sequence length="236" mass="25894">MEPCRRGVHLYSPQSARHKPLIPSSKCLNPRALLSSFRLWCLLVVILLTSLLQPTASADSAHHEMPVSSLSRSVGSQQFCPSPSVDTAGCADADAASSASVSSDRLTSTSPLPPADELESSKADLLLSRDDEWSYGVTNWPEAVQEACAIPGFRQFLLQTWIALSEFGLDTKGQYPFDSSFAWALVTDTLSHYRLGVVVIILAALLTLLRITCNRLLKVSPAFFLYLFHLSLLKRK</sequence>
<feature type="transmembrane region" description="Helical" evidence="2">
    <location>
        <begin position="216"/>
        <end position="233"/>
    </location>
</feature>
<keyword evidence="2" id="KW-0812">Transmembrane</keyword>
<keyword evidence="2" id="KW-0472">Membrane</keyword>
<evidence type="ECO:0000313" key="3">
    <source>
        <dbReference type="EMBL" id="VEL17621.1"/>
    </source>
</evidence>
<gene>
    <name evidence="3" type="ORF">PXEA_LOCUS11061</name>
</gene>
<evidence type="ECO:0000313" key="4">
    <source>
        <dbReference type="Proteomes" id="UP000784294"/>
    </source>
</evidence>
<evidence type="ECO:0008006" key="5">
    <source>
        <dbReference type="Google" id="ProtNLM"/>
    </source>
</evidence>
<protein>
    <recommendedName>
        <fullName evidence="5">Transmembrane protein</fullName>
    </recommendedName>
</protein>
<reference evidence="3" key="1">
    <citation type="submission" date="2018-11" db="EMBL/GenBank/DDBJ databases">
        <authorList>
            <consortium name="Pathogen Informatics"/>
        </authorList>
    </citation>
    <scope>NUCLEOTIDE SEQUENCE</scope>
</reference>
<dbReference type="Proteomes" id="UP000784294">
    <property type="component" value="Unassembled WGS sequence"/>
</dbReference>
<evidence type="ECO:0000256" key="1">
    <source>
        <dbReference type="SAM" id="MobiDB-lite"/>
    </source>
</evidence>
<feature type="region of interest" description="Disordered" evidence="1">
    <location>
        <begin position="101"/>
        <end position="120"/>
    </location>
</feature>